<evidence type="ECO:0000313" key="6">
    <source>
        <dbReference type="EMBL" id="CAH3025131.1"/>
    </source>
</evidence>
<accession>A0ABN8M9C1</accession>
<keyword evidence="4" id="KW-0482">Metalloprotease</keyword>
<dbReference type="PANTHER" id="PTHR31817">
    <property type="match status" value="1"/>
</dbReference>
<sequence>MPPSDEDEICCALDPTVKTSVKILRETPLKYQSSDHINNLQEEKENFLKFGKLPRFKFAGSVDWLGIDKKKTRIRFDFLPEARYILERVRDAFGTGDVFLDTAFGQRISLGQASRTVLQYLKSHGLDGSLKVVWTNDLNGSGKMQWQGPSVRYNRPEARKFTLWLKQSSENVYLREHGIKSLMNHEIGTHFLRAVNDGLQPWYSNRKNFDLRTPKSYTGMVNEEGLAAINTIYEAQVKMLFLPALLYYTACMSTEMSFKELFEHLAMYIYDPEQRWKQVVRAKRCLTDCSEVGGCGYDQCYFEGAVMILRQVNEIDFKLLYAGKICCDELQRIKRIARQDCVKLPHFLRDIVTYKKTLNEIALANGLIQKINRPLSSGNTTRPKGRKKKSKVAPLDRVPSRALSCPSRTRNGVQSSVARPLRILSRRSSTYRRLCTSVASFAPLLP</sequence>
<keyword evidence="2" id="KW-0645">Protease</keyword>
<dbReference type="PANTHER" id="PTHR31817:SF5">
    <property type="match status" value="1"/>
</dbReference>
<evidence type="ECO:0000256" key="2">
    <source>
        <dbReference type="ARBA" id="ARBA00022670"/>
    </source>
</evidence>
<comment type="cofactor">
    <cofactor evidence="1">
        <name>Zn(2+)</name>
        <dbReference type="ChEBI" id="CHEBI:29105"/>
    </cofactor>
</comment>
<dbReference type="Proteomes" id="UP001159427">
    <property type="component" value="Unassembled WGS sequence"/>
</dbReference>
<organism evidence="6 7">
    <name type="scientific">Porites evermanni</name>
    <dbReference type="NCBI Taxonomy" id="104178"/>
    <lineage>
        <taxon>Eukaryota</taxon>
        <taxon>Metazoa</taxon>
        <taxon>Cnidaria</taxon>
        <taxon>Anthozoa</taxon>
        <taxon>Hexacorallia</taxon>
        <taxon>Scleractinia</taxon>
        <taxon>Fungiina</taxon>
        <taxon>Poritidae</taxon>
        <taxon>Porites</taxon>
    </lineage>
</organism>
<dbReference type="Pfam" id="PF08014">
    <property type="entry name" value="MATCAP"/>
    <property type="match status" value="1"/>
</dbReference>
<evidence type="ECO:0000256" key="4">
    <source>
        <dbReference type="ARBA" id="ARBA00023049"/>
    </source>
</evidence>
<reference evidence="6 7" key="1">
    <citation type="submission" date="2022-05" db="EMBL/GenBank/DDBJ databases">
        <authorList>
            <consortium name="Genoscope - CEA"/>
            <person name="William W."/>
        </authorList>
    </citation>
    <scope>NUCLEOTIDE SEQUENCE [LARGE SCALE GENOMIC DNA]</scope>
</reference>
<dbReference type="EMBL" id="CALNXI010000338">
    <property type="protein sequence ID" value="CAH3025131.1"/>
    <property type="molecule type" value="Genomic_DNA"/>
</dbReference>
<protein>
    <submittedName>
        <fullName evidence="6">Uncharacterized protein</fullName>
    </submittedName>
</protein>
<evidence type="ECO:0000256" key="5">
    <source>
        <dbReference type="SAM" id="MobiDB-lite"/>
    </source>
</evidence>
<evidence type="ECO:0000313" key="7">
    <source>
        <dbReference type="Proteomes" id="UP001159427"/>
    </source>
</evidence>
<evidence type="ECO:0000256" key="1">
    <source>
        <dbReference type="ARBA" id="ARBA00001947"/>
    </source>
</evidence>
<name>A0ABN8M9C1_9CNID</name>
<keyword evidence="3" id="KW-0378">Hydrolase</keyword>
<dbReference type="InterPro" id="IPR012548">
    <property type="entry name" value="MATCAP"/>
</dbReference>
<evidence type="ECO:0000256" key="3">
    <source>
        <dbReference type="ARBA" id="ARBA00022801"/>
    </source>
</evidence>
<feature type="region of interest" description="Disordered" evidence="5">
    <location>
        <begin position="374"/>
        <end position="393"/>
    </location>
</feature>
<comment type="caution">
    <text evidence="6">The sequence shown here is derived from an EMBL/GenBank/DDBJ whole genome shotgun (WGS) entry which is preliminary data.</text>
</comment>
<gene>
    <name evidence="6" type="ORF">PEVE_00025150</name>
</gene>
<dbReference type="SMART" id="SM01154">
    <property type="entry name" value="DUF1704"/>
    <property type="match status" value="1"/>
</dbReference>
<proteinExistence type="predicted"/>
<keyword evidence="7" id="KW-1185">Reference proteome</keyword>